<gene>
    <name evidence="2" type="ORF">ACG00Y_17605</name>
</gene>
<evidence type="ECO:0000313" key="2">
    <source>
        <dbReference type="EMBL" id="MFG6431741.1"/>
    </source>
</evidence>
<evidence type="ECO:0008006" key="4">
    <source>
        <dbReference type="Google" id="ProtNLM"/>
    </source>
</evidence>
<proteinExistence type="predicted"/>
<reference evidence="2 3" key="1">
    <citation type="submission" date="2024-08" db="EMBL/GenBank/DDBJ databases">
        <authorList>
            <person name="Lu H."/>
        </authorList>
    </citation>
    <scope>NUCLEOTIDE SEQUENCE [LARGE SCALE GENOMIC DNA]</scope>
    <source>
        <strain evidence="2 3">LYH14W</strain>
    </source>
</reference>
<evidence type="ECO:0000256" key="1">
    <source>
        <dbReference type="SAM" id="MobiDB-lite"/>
    </source>
</evidence>
<protein>
    <recommendedName>
        <fullName evidence="4">EF-hand domain-containing protein</fullName>
    </recommendedName>
</protein>
<feature type="compositionally biased region" description="Low complexity" evidence="1">
    <location>
        <begin position="50"/>
        <end position="71"/>
    </location>
</feature>
<dbReference type="EMBL" id="JBIGHV010000006">
    <property type="protein sequence ID" value="MFG6431741.1"/>
    <property type="molecule type" value="Genomic_DNA"/>
</dbReference>
<evidence type="ECO:0000313" key="3">
    <source>
        <dbReference type="Proteomes" id="UP001606210"/>
    </source>
</evidence>
<dbReference type="Proteomes" id="UP001606210">
    <property type="component" value="Unassembled WGS sequence"/>
</dbReference>
<keyword evidence="3" id="KW-1185">Reference proteome</keyword>
<feature type="region of interest" description="Disordered" evidence="1">
    <location>
        <begin position="1"/>
        <end position="92"/>
    </location>
</feature>
<feature type="compositionally biased region" description="Low complexity" evidence="1">
    <location>
        <begin position="10"/>
        <end position="21"/>
    </location>
</feature>
<organism evidence="2 3">
    <name type="scientific">Pelomonas parva</name>
    <dbReference type="NCBI Taxonomy" id="3299032"/>
    <lineage>
        <taxon>Bacteria</taxon>
        <taxon>Pseudomonadati</taxon>
        <taxon>Pseudomonadota</taxon>
        <taxon>Betaproteobacteria</taxon>
        <taxon>Burkholderiales</taxon>
        <taxon>Sphaerotilaceae</taxon>
        <taxon>Roseateles</taxon>
    </lineage>
</organism>
<accession>A0ABW7F5G3</accession>
<comment type="caution">
    <text evidence="2">The sequence shown here is derived from an EMBL/GenBank/DDBJ whole genome shotgun (WGS) entry which is preliminary data.</text>
</comment>
<sequence>MITAVNAQVPAAAGSGSAPPRQAERADAEQAAKAQDGGGNQQSAVVRISAQGARPAGGQPPAGAGAKAAGATSSSAETYEPADANEDGKVSVQEQQAYDARLAAEKAANSGRTAQADAAVKAYEAVEQLGQDSGTAA</sequence>
<dbReference type="RefSeq" id="WP_394481035.1">
    <property type="nucleotide sequence ID" value="NZ_JBIGHV010000006.1"/>
</dbReference>
<name>A0ABW7F5G3_9BURK</name>